<dbReference type="AlphaFoldDB" id="G5PXQ4"/>
<name>G5PXQ4_SALMO</name>
<organism evidence="1 2">
    <name type="scientific">Salmonella enterica subsp. enterica serovar Montevideo str. S5-403</name>
    <dbReference type="NCBI Taxonomy" id="913242"/>
    <lineage>
        <taxon>Bacteria</taxon>
        <taxon>Pseudomonadati</taxon>
        <taxon>Pseudomonadota</taxon>
        <taxon>Gammaproteobacteria</taxon>
        <taxon>Enterobacterales</taxon>
        <taxon>Enterobacteriaceae</taxon>
        <taxon>Salmonella</taxon>
    </lineage>
</organism>
<gene>
    <name evidence="1" type="ORF">LTSEMON_0130</name>
</gene>
<comment type="caution">
    <text evidence="1">The sequence shown here is derived from an EMBL/GenBank/DDBJ whole genome shotgun (WGS) entry which is preliminary data.</text>
</comment>
<protein>
    <submittedName>
        <fullName evidence="1">Uncharacterized protein</fullName>
    </submittedName>
</protein>
<dbReference type="PATRIC" id="fig|913242.3.peg.212"/>
<sequence length="55" mass="6533">MLNRVNLIFKRIYLQKDVLRRESVAMFLKGEGLDSPWKTIVKARDSPWKTIVKSR</sequence>
<accession>G5PXQ4</accession>
<dbReference type="Proteomes" id="UP000003221">
    <property type="component" value="Unassembled WGS sequence"/>
</dbReference>
<reference evidence="1 2" key="1">
    <citation type="journal article" date="2011" name="BMC Genomics">
        <title>Genome sequencing reveals diversification of virulence factor content and possible host adaptation in distinct subpopulations of Salmonella enterica.</title>
        <authorList>
            <person name="den Bakker H.C."/>
            <person name="Moreno Switt A.I."/>
            <person name="Govoni G."/>
            <person name="Cummings C.A."/>
            <person name="Ranieri M.L."/>
            <person name="Degoricija L."/>
            <person name="Hoelzer K."/>
            <person name="Rodriguez-Rivera L.D."/>
            <person name="Brown S."/>
            <person name="Bolchacova E."/>
            <person name="Furtado M.R."/>
            <person name="Wiedmann M."/>
        </authorList>
    </citation>
    <scope>NUCLEOTIDE SEQUENCE [LARGE SCALE GENOMIC DNA]</scope>
    <source>
        <strain evidence="1 2">S5-403</strain>
    </source>
</reference>
<evidence type="ECO:0000313" key="2">
    <source>
        <dbReference type="Proteomes" id="UP000003221"/>
    </source>
</evidence>
<evidence type="ECO:0000313" key="1">
    <source>
        <dbReference type="EMBL" id="EHC83688.1"/>
    </source>
</evidence>
<proteinExistence type="predicted"/>
<dbReference type="EMBL" id="AFCS01000057">
    <property type="protein sequence ID" value="EHC83688.1"/>
    <property type="molecule type" value="Genomic_DNA"/>
</dbReference>